<accession>A0A1V4I944</accession>
<dbReference type="GO" id="GO:0016491">
    <property type="term" value="F:oxidoreductase activity"/>
    <property type="evidence" value="ECO:0007669"/>
    <property type="project" value="UniProtKB-KW"/>
</dbReference>
<keyword evidence="9" id="KW-0411">Iron-sulfur</keyword>
<dbReference type="AlphaFoldDB" id="A0A1V4I944"/>
<reference evidence="12 13" key="1">
    <citation type="submission" date="2017-03" db="EMBL/GenBank/DDBJ databases">
        <title>Genome sequence of Clostridium oryzae DSM 28571.</title>
        <authorList>
            <person name="Poehlein A."/>
            <person name="Daniel R."/>
        </authorList>
    </citation>
    <scope>NUCLEOTIDE SEQUENCE [LARGE SCALE GENOMIC DNA]</scope>
    <source>
        <strain evidence="12 13">DSM 28571</strain>
    </source>
</reference>
<keyword evidence="6" id="KW-0479">Metal-binding</keyword>
<evidence type="ECO:0000259" key="10">
    <source>
        <dbReference type="Pfam" id="PF00724"/>
    </source>
</evidence>
<dbReference type="CDD" id="cd02803">
    <property type="entry name" value="OYE_like_FMN_family"/>
    <property type="match status" value="1"/>
</dbReference>
<organism evidence="12 13">
    <name type="scientific">Clostridium oryzae</name>
    <dbReference type="NCBI Taxonomy" id="1450648"/>
    <lineage>
        <taxon>Bacteria</taxon>
        <taxon>Bacillati</taxon>
        <taxon>Bacillota</taxon>
        <taxon>Clostridia</taxon>
        <taxon>Eubacteriales</taxon>
        <taxon>Clostridiaceae</taxon>
        <taxon>Clostridium</taxon>
    </lineage>
</organism>
<dbReference type="PANTHER" id="PTHR42917:SF2">
    <property type="entry name" value="2,4-DIENOYL-COA REDUCTASE [(2E)-ENOYL-COA-PRODUCING]"/>
    <property type="match status" value="1"/>
</dbReference>
<dbReference type="STRING" id="1450648.CLORY_43230"/>
<dbReference type="Gene3D" id="3.50.50.60">
    <property type="entry name" value="FAD/NAD(P)-binding domain"/>
    <property type="match status" value="1"/>
</dbReference>
<evidence type="ECO:0000256" key="5">
    <source>
        <dbReference type="ARBA" id="ARBA00022643"/>
    </source>
</evidence>
<feature type="domain" description="FAD/NAD(P)-binding" evidence="11">
    <location>
        <begin position="386"/>
        <end position="611"/>
    </location>
</feature>
<evidence type="ECO:0000256" key="3">
    <source>
        <dbReference type="ARBA" id="ARBA00011048"/>
    </source>
</evidence>
<evidence type="ECO:0000256" key="1">
    <source>
        <dbReference type="ARBA" id="ARBA00001917"/>
    </source>
</evidence>
<dbReference type="InterPro" id="IPR023753">
    <property type="entry name" value="FAD/NAD-binding_dom"/>
</dbReference>
<dbReference type="EMBL" id="MZGV01000100">
    <property type="protein sequence ID" value="OPJ56145.1"/>
    <property type="molecule type" value="Genomic_DNA"/>
</dbReference>
<protein>
    <submittedName>
        <fullName evidence="12">NADH oxidase</fullName>
        <ecNumber evidence="12">1.-.-.-</ecNumber>
    </submittedName>
</protein>
<feature type="domain" description="NADH:flavin oxidoreductase/NADH oxidase N-terminal" evidence="10">
    <location>
        <begin position="5"/>
        <end position="337"/>
    </location>
</feature>
<dbReference type="EC" id="1.-.-.-" evidence="12"/>
<comment type="cofactor">
    <cofactor evidence="1">
        <name>FMN</name>
        <dbReference type="ChEBI" id="CHEBI:58210"/>
    </cofactor>
</comment>
<evidence type="ECO:0000259" key="11">
    <source>
        <dbReference type="Pfam" id="PF07992"/>
    </source>
</evidence>
<dbReference type="Gene3D" id="3.40.50.720">
    <property type="entry name" value="NAD(P)-binding Rossmann-like Domain"/>
    <property type="match status" value="1"/>
</dbReference>
<dbReference type="OrthoDB" id="9772736at2"/>
<comment type="cofactor">
    <cofactor evidence="2">
        <name>[4Fe-4S] cluster</name>
        <dbReference type="ChEBI" id="CHEBI:49883"/>
    </cofactor>
</comment>
<dbReference type="GO" id="GO:0046872">
    <property type="term" value="F:metal ion binding"/>
    <property type="evidence" value="ECO:0007669"/>
    <property type="project" value="UniProtKB-KW"/>
</dbReference>
<dbReference type="InterPro" id="IPR036188">
    <property type="entry name" value="FAD/NAD-bd_sf"/>
</dbReference>
<evidence type="ECO:0000313" key="12">
    <source>
        <dbReference type="EMBL" id="OPJ56145.1"/>
    </source>
</evidence>
<evidence type="ECO:0000256" key="4">
    <source>
        <dbReference type="ARBA" id="ARBA00022630"/>
    </source>
</evidence>
<dbReference type="PRINTS" id="PR00469">
    <property type="entry name" value="PNDRDTASEII"/>
</dbReference>
<keyword evidence="13" id="KW-1185">Reference proteome</keyword>
<dbReference type="Gene3D" id="3.20.20.70">
    <property type="entry name" value="Aldolase class I"/>
    <property type="match status" value="1"/>
</dbReference>
<evidence type="ECO:0000256" key="8">
    <source>
        <dbReference type="ARBA" id="ARBA00023004"/>
    </source>
</evidence>
<dbReference type="Proteomes" id="UP000190080">
    <property type="component" value="Unassembled WGS sequence"/>
</dbReference>
<gene>
    <name evidence="12" type="ORF">CLORY_43230</name>
</gene>
<evidence type="ECO:0000256" key="7">
    <source>
        <dbReference type="ARBA" id="ARBA00023002"/>
    </source>
</evidence>
<dbReference type="GO" id="GO:0010181">
    <property type="term" value="F:FMN binding"/>
    <property type="evidence" value="ECO:0007669"/>
    <property type="project" value="InterPro"/>
</dbReference>
<keyword evidence="5" id="KW-0288">FMN</keyword>
<dbReference type="PANTHER" id="PTHR42917">
    <property type="entry name" value="2,4-DIENOYL-COA REDUCTASE"/>
    <property type="match status" value="1"/>
</dbReference>
<dbReference type="InterPro" id="IPR001155">
    <property type="entry name" value="OxRdtase_FMN_N"/>
</dbReference>
<keyword evidence="8" id="KW-0408">Iron</keyword>
<dbReference type="GO" id="GO:0051536">
    <property type="term" value="F:iron-sulfur cluster binding"/>
    <property type="evidence" value="ECO:0007669"/>
    <property type="project" value="UniProtKB-KW"/>
</dbReference>
<evidence type="ECO:0000256" key="2">
    <source>
        <dbReference type="ARBA" id="ARBA00001966"/>
    </source>
</evidence>
<dbReference type="RefSeq" id="WP_079428423.1">
    <property type="nucleotide sequence ID" value="NZ_MZGV01000100.1"/>
</dbReference>
<dbReference type="Pfam" id="PF07992">
    <property type="entry name" value="Pyr_redox_2"/>
    <property type="match status" value="1"/>
</dbReference>
<proteinExistence type="inferred from homology"/>
<dbReference type="InterPro" id="IPR013785">
    <property type="entry name" value="Aldolase_TIM"/>
</dbReference>
<dbReference type="Pfam" id="PF00724">
    <property type="entry name" value="Oxidored_FMN"/>
    <property type="match status" value="1"/>
</dbReference>
<dbReference type="SUPFAM" id="SSF51395">
    <property type="entry name" value="FMN-linked oxidoreductases"/>
    <property type="match status" value="1"/>
</dbReference>
<keyword evidence="7 12" id="KW-0560">Oxidoreductase</keyword>
<keyword evidence="4" id="KW-0285">Flavoprotein</keyword>
<name>A0A1V4I944_9CLOT</name>
<sequence length="646" mass="69979">MKYQKLFSKGKIGNLELKNRIVMPAMGTGFASFNGEASDELIRYYEERAKGGCGLIITEITRIDDETGIGMSNQLTATSGKYIPRLTRLADAVHRYDTKIFIQLHHPGNETYSRLLGGRQIVAPSPVVCKVVGEMPRELTTAECEAMVKKFVTGAVIAKNAGIDGVEIHAAHGYLINQFISPHTNKRTDKYGGDFYNRMRFITEIILGIRYTCGQSFPISVRISADEFIDDGLKLEDGIKVARYLESLGIHAINVSCGTYESGHTIIEPSFMEEGWKKHLAKAIKKNVKIPVIAVNTIKHPAAAEALLEEEVSDFVGIGRGQLVDPQWGNKAKYGKEELLRKCIGCMYCFKIANQGRPLACTVNPILGRETIYNDKNIVKDGEGKTVAVIGGGPGGMQAAYVLAKRGFHVVLFEKEKVLGGTLNVADRPPHKAMITELIQTQVAELRVQGVEIQINTEADVDTVKALNPYGVIVAVGGSPIVPNVPGIDGPNVCTAEDVLSGKVSIEGKQVAVIGGGVTGLETSEVLAKENKVTVVEMMNEVGTSLYASVRGALLKRLAAAGVEILTGHGLSGVSDREITLSITETAHSEKRKADIVVLAIGVRSRKKLTDEFEKAFDKVTLVGDARKPGLIAEAMREANDKAFVF</sequence>
<evidence type="ECO:0000313" key="13">
    <source>
        <dbReference type="Proteomes" id="UP000190080"/>
    </source>
</evidence>
<comment type="caution">
    <text evidence="12">The sequence shown here is derived from an EMBL/GenBank/DDBJ whole genome shotgun (WGS) entry which is preliminary data.</text>
</comment>
<dbReference type="PRINTS" id="PR00368">
    <property type="entry name" value="FADPNR"/>
</dbReference>
<dbReference type="SUPFAM" id="SSF51905">
    <property type="entry name" value="FAD/NAD(P)-binding domain"/>
    <property type="match status" value="1"/>
</dbReference>
<dbReference type="InterPro" id="IPR051793">
    <property type="entry name" value="NADH:flavin_oxidoreductase"/>
</dbReference>
<comment type="similarity">
    <text evidence="3">In the N-terminal section; belongs to the NADH:flavin oxidoreductase/NADH oxidase family.</text>
</comment>
<evidence type="ECO:0000256" key="6">
    <source>
        <dbReference type="ARBA" id="ARBA00022723"/>
    </source>
</evidence>
<evidence type="ECO:0000256" key="9">
    <source>
        <dbReference type="ARBA" id="ARBA00023014"/>
    </source>
</evidence>